<dbReference type="OrthoDB" id="9798107at2"/>
<evidence type="ECO:0000313" key="5">
    <source>
        <dbReference type="Proteomes" id="UP000293568"/>
    </source>
</evidence>
<name>A0A4P6EW23_9BACL</name>
<keyword evidence="3" id="KW-0479">Metal-binding</keyword>
<dbReference type="Proteomes" id="UP000293568">
    <property type="component" value="Chromosome"/>
</dbReference>
<proteinExistence type="inferred from homology"/>
<feature type="binding site" evidence="3">
    <location>
        <position position="341"/>
    </location>
    <ligand>
        <name>Mg(2+)</name>
        <dbReference type="ChEBI" id="CHEBI:18420"/>
        <label>1</label>
    </ligand>
</feature>
<dbReference type="InterPro" id="IPR036705">
    <property type="entry name" value="Ribosyl_crysJ1_sf"/>
</dbReference>
<dbReference type="GO" id="GO:0046872">
    <property type="term" value="F:metal ion binding"/>
    <property type="evidence" value="ECO:0007669"/>
    <property type="project" value="UniProtKB-KW"/>
</dbReference>
<dbReference type="Pfam" id="PF03747">
    <property type="entry name" value="ADP_ribosyl_GH"/>
    <property type="match status" value="1"/>
</dbReference>
<dbReference type="InterPro" id="IPR050792">
    <property type="entry name" value="ADP-ribosylglycohydrolase"/>
</dbReference>
<evidence type="ECO:0000256" key="2">
    <source>
        <dbReference type="ARBA" id="ARBA00022801"/>
    </source>
</evidence>
<feature type="binding site" evidence="3">
    <location>
        <position position="87"/>
    </location>
    <ligand>
        <name>Mg(2+)</name>
        <dbReference type="ChEBI" id="CHEBI:18420"/>
        <label>1</label>
    </ligand>
</feature>
<feature type="binding site" evidence="3">
    <location>
        <position position="88"/>
    </location>
    <ligand>
        <name>Mg(2+)</name>
        <dbReference type="ChEBI" id="CHEBI:18420"/>
        <label>1</label>
    </ligand>
</feature>
<feature type="binding site" evidence="3">
    <location>
        <position position="89"/>
    </location>
    <ligand>
        <name>Mg(2+)</name>
        <dbReference type="ChEBI" id="CHEBI:18420"/>
        <label>1</label>
    </ligand>
</feature>
<dbReference type="Gene3D" id="1.10.4080.10">
    <property type="entry name" value="ADP-ribosylation/Crystallin J1"/>
    <property type="match status" value="1"/>
</dbReference>
<organism evidence="4 5">
    <name type="scientific">Paenibacillus protaetiae</name>
    <dbReference type="NCBI Taxonomy" id="2509456"/>
    <lineage>
        <taxon>Bacteria</taxon>
        <taxon>Bacillati</taxon>
        <taxon>Bacillota</taxon>
        <taxon>Bacilli</taxon>
        <taxon>Bacillales</taxon>
        <taxon>Paenibacillaceae</taxon>
        <taxon>Paenibacillus</taxon>
    </lineage>
</organism>
<evidence type="ECO:0000313" key="4">
    <source>
        <dbReference type="EMBL" id="QAY66373.1"/>
    </source>
</evidence>
<gene>
    <name evidence="4" type="ORF">ET464_08080</name>
</gene>
<keyword evidence="5" id="KW-1185">Reference proteome</keyword>
<keyword evidence="3" id="KW-0460">Magnesium</keyword>
<dbReference type="GO" id="GO:0016787">
    <property type="term" value="F:hydrolase activity"/>
    <property type="evidence" value="ECO:0007669"/>
    <property type="project" value="UniProtKB-KW"/>
</dbReference>
<evidence type="ECO:0000256" key="3">
    <source>
        <dbReference type="PIRSR" id="PIRSR605502-1"/>
    </source>
</evidence>
<evidence type="ECO:0008006" key="6">
    <source>
        <dbReference type="Google" id="ProtNLM"/>
    </source>
</evidence>
<comment type="similarity">
    <text evidence="1">Belongs to the ADP-ribosylglycohydrolase family.</text>
</comment>
<comment type="cofactor">
    <cofactor evidence="3">
        <name>Mg(2+)</name>
        <dbReference type="ChEBI" id="CHEBI:18420"/>
    </cofactor>
    <text evidence="3">Binds 2 magnesium ions per subunit.</text>
</comment>
<evidence type="ECO:0000256" key="1">
    <source>
        <dbReference type="ARBA" id="ARBA00010702"/>
    </source>
</evidence>
<reference evidence="4 5" key="1">
    <citation type="submission" date="2019-01" db="EMBL/GenBank/DDBJ databases">
        <title>Genome sequencing of strain FW100M-2.</title>
        <authorList>
            <person name="Heo J."/>
            <person name="Kim S.-J."/>
            <person name="Kim J.-S."/>
            <person name="Hong S.-B."/>
            <person name="Kwon S.-W."/>
        </authorList>
    </citation>
    <scope>NUCLEOTIDE SEQUENCE [LARGE SCALE GENOMIC DNA]</scope>
    <source>
        <strain evidence="4 5">FW100M-2</strain>
    </source>
</reference>
<feature type="binding site" evidence="3">
    <location>
        <position position="339"/>
    </location>
    <ligand>
        <name>Mg(2+)</name>
        <dbReference type="ChEBI" id="CHEBI:18420"/>
        <label>1</label>
    </ligand>
</feature>
<dbReference type="PANTHER" id="PTHR16222">
    <property type="entry name" value="ADP-RIBOSYLGLYCOHYDROLASE"/>
    <property type="match status" value="1"/>
</dbReference>
<feature type="binding site" evidence="3">
    <location>
        <position position="342"/>
    </location>
    <ligand>
        <name>Mg(2+)</name>
        <dbReference type="ChEBI" id="CHEBI:18420"/>
        <label>1</label>
    </ligand>
</feature>
<dbReference type="SUPFAM" id="SSF101478">
    <property type="entry name" value="ADP-ribosylglycohydrolase"/>
    <property type="match status" value="1"/>
</dbReference>
<dbReference type="EMBL" id="CP035492">
    <property type="protein sequence ID" value="QAY66373.1"/>
    <property type="molecule type" value="Genomic_DNA"/>
</dbReference>
<sequence>MDKYLQKFSIERDEGYMDSKSKVEFVDKYLGALLGAMVGDALGWVYEDRGMNTGKYVNIQRNFVSWSRRAGGRYQPHEEYISAGSYSDDTQLIFASARSLQYKNWFSHFVKIELPSWLLYERGGGGATKRAAETWSNGHPPWKLEKQNVDSIKRYFNAGGNGVTMRIMPHVFFCKNRLEELTNQVFLNGIATHGHPRALLSAIVFSWAMHYLVQKENNLEYGELVSYLLDNKDNWGQFPKVNNIKDWKEASNFAATVKYDDLWVATANELVSGLELISKAMKKGLRDSKMETLEKLNCFDKSTRGAGTVATLVAIYMASKYAADPASAVMDLASMQNADTDTIASMTGSLLGAIHGTEWIYPEWYLVQDYDYARKLVHNVGQIIFEDTNETLWNSSDNRNIKESIPNLKRADSISIGPFSSVTLQEVSKNKTSSKNFNISTYQFKSDEGQTIYIKIIKKISERPDVKQIQGSIEPQQKNSIINKEPIKVILSDIDIEKLSGILPPRVTAIKLFALISDFLQEKGNIQKLITKHESKTLNVDNIKQVLALLENNLIKSEK</sequence>
<dbReference type="PANTHER" id="PTHR16222:SF24">
    <property type="entry name" value="ADP-RIBOSYLHYDROLASE ARH3"/>
    <property type="match status" value="1"/>
</dbReference>
<dbReference type="InterPro" id="IPR005502">
    <property type="entry name" value="Ribosyl_crysJ1"/>
</dbReference>
<protein>
    <recommendedName>
        <fullName evidence="6">ADP-ribosylglycohydrolase family protein</fullName>
    </recommendedName>
</protein>
<keyword evidence="2" id="KW-0378">Hydrolase</keyword>
<dbReference type="KEGG" id="pprt:ET464_08080"/>
<dbReference type="AlphaFoldDB" id="A0A4P6EW23"/>
<accession>A0A4P6EW23</accession>